<keyword evidence="4 5" id="KW-0687">Ribonucleoprotein</keyword>
<keyword evidence="3 5" id="KW-0689">Ribosomal protein</keyword>
<dbReference type="OrthoDB" id="9790002at2"/>
<dbReference type="EMBL" id="NGJZ01000002">
    <property type="protein sequence ID" value="RSU06976.1"/>
    <property type="molecule type" value="Genomic_DNA"/>
</dbReference>
<dbReference type="InterPro" id="IPR020057">
    <property type="entry name" value="Ribosomal_bL25_b-dom"/>
</dbReference>
<dbReference type="PANTHER" id="PTHR33284:SF1">
    <property type="entry name" value="RIBOSOMAL PROTEIN L25_GLN-TRNA SYNTHETASE, ANTI-CODON-BINDING DOMAIN-CONTAINING PROTEIN"/>
    <property type="match status" value="1"/>
</dbReference>
<dbReference type="InterPro" id="IPR020930">
    <property type="entry name" value="Ribosomal_uL5_bac-type"/>
</dbReference>
<dbReference type="Proteomes" id="UP000288669">
    <property type="component" value="Unassembled WGS sequence"/>
</dbReference>
<evidence type="ECO:0000256" key="3">
    <source>
        <dbReference type="ARBA" id="ARBA00022980"/>
    </source>
</evidence>
<dbReference type="NCBIfam" id="NF004133">
    <property type="entry name" value="PRK05618.2-4"/>
    <property type="match status" value="1"/>
</dbReference>
<evidence type="ECO:0000259" key="8">
    <source>
        <dbReference type="Pfam" id="PF14693"/>
    </source>
</evidence>
<evidence type="ECO:0000256" key="1">
    <source>
        <dbReference type="ARBA" id="ARBA00022730"/>
    </source>
</evidence>
<feature type="compositionally biased region" description="Acidic residues" evidence="6">
    <location>
        <begin position="183"/>
        <end position="203"/>
    </location>
</feature>
<dbReference type="CDD" id="cd00495">
    <property type="entry name" value="Ribosomal_L25_TL5_CTC"/>
    <property type="match status" value="1"/>
</dbReference>
<dbReference type="PANTHER" id="PTHR33284">
    <property type="entry name" value="RIBOSOMAL PROTEIN L25/GLN-TRNA SYNTHETASE, ANTI-CODON-BINDING DOMAIN-CONTAINING PROTEIN"/>
    <property type="match status" value="1"/>
</dbReference>
<gene>
    <name evidence="5" type="primary">rplY</name>
    <name evidence="5" type="synonym">ctc</name>
    <name evidence="9" type="ORF">CBF30_06865</name>
</gene>
<evidence type="ECO:0000313" key="9">
    <source>
        <dbReference type="EMBL" id="RSU06976.1"/>
    </source>
</evidence>
<reference evidence="9 10" key="1">
    <citation type="submission" date="2017-05" db="EMBL/GenBank/DDBJ databases">
        <title>Vagococcus spp. assemblies.</title>
        <authorList>
            <person name="Gulvik C.A."/>
        </authorList>
    </citation>
    <scope>NUCLEOTIDE SEQUENCE [LARGE SCALE GENOMIC DNA]</scope>
    <source>
        <strain evidence="9 10">DSM 24756</strain>
    </source>
</reference>
<protein>
    <recommendedName>
        <fullName evidence="5">Large ribosomal subunit protein bL25</fullName>
    </recommendedName>
    <alternativeName>
        <fullName evidence="5">General stress protein CTC</fullName>
    </alternativeName>
</protein>
<dbReference type="Pfam" id="PF14693">
    <property type="entry name" value="Ribosomal_TL5_C"/>
    <property type="match status" value="1"/>
</dbReference>
<evidence type="ECO:0000256" key="6">
    <source>
        <dbReference type="SAM" id="MobiDB-lite"/>
    </source>
</evidence>
<dbReference type="Gene3D" id="2.170.120.20">
    <property type="entry name" value="Ribosomal protein L25, beta domain"/>
    <property type="match status" value="1"/>
</dbReference>
<comment type="similarity">
    <text evidence="5">Belongs to the bacterial ribosomal protein bL25 family. CTC subfamily.</text>
</comment>
<feature type="domain" description="Large ribosomal subunit protein bL25 L25" evidence="7">
    <location>
        <begin position="5"/>
        <end position="91"/>
    </location>
</feature>
<keyword evidence="10" id="KW-1185">Reference proteome</keyword>
<proteinExistence type="inferred from homology"/>
<name>A0A430AGD6_9ENTE</name>
<sequence>MAVTLAVKEREVRPRSTKEKLRKQGEVPAVLYGNNVPNTALTVSEKDLLKILRAHGKNTVITMTVGGKKVQSLVGEQQVDTFTKQWKHVDFVAVDMKEKIEVTAEVVLINDAKGAKSGGTLVQNVYELTVSATPDNLPEKIEVDVANLEIGDSITVADLSTELGYEIVDAPEEQVASVVVEQNEVEEESSATTEEAEPELVED</sequence>
<dbReference type="AlphaFoldDB" id="A0A430AGD6"/>
<dbReference type="InterPro" id="IPR001021">
    <property type="entry name" value="Ribosomal_bL25_long"/>
</dbReference>
<dbReference type="InterPro" id="IPR037121">
    <property type="entry name" value="Ribosomal_bL25_C"/>
</dbReference>
<dbReference type="GO" id="GO:0008097">
    <property type="term" value="F:5S rRNA binding"/>
    <property type="evidence" value="ECO:0007669"/>
    <property type="project" value="InterPro"/>
</dbReference>
<evidence type="ECO:0000256" key="2">
    <source>
        <dbReference type="ARBA" id="ARBA00022884"/>
    </source>
</evidence>
<dbReference type="GO" id="GO:0003735">
    <property type="term" value="F:structural constituent of ribosome"/>
    <property type="evidence" value="ECO:0007669"/>
    <property type="project" value="InterPro"/>
</dbReference>
<evidence type="ECO:0000256" key="4">
    <source>
        <dbReference type="ARBA" id="ARBA00023274"/>
    </source>
</evidence>
<dbReference type="RefSeq" id="WP_126824197.1">
    <property type="nucleotide sequence ID" value="NZ_JBHLWU010000002.1"/>
</dbReference>
<feature type="domain" description="Large ribosomal subunit protein bL25 beta" evidence="8">
    <location>
        <begin position="99"/>
        <end position="180"/>
    </location>
</feature>
<evidence type="ECO:0000313" key="10">
    <source>
        <dbReference type="Proteomes" id="UP000288669"/>
    </source>
</evidence>
<dbReference type="InterPro" id="IPR011035">
    <property type="entry name" value="Ribosomal_bL25/Gln-tRNA_synth"/>
</dbReference>
<dbReference type="InterPro" id="IPR020056">
    <property type="entry name" value="Rbsml_bL25/Gln-tRNA_synth_N"/>
</dbReference>
<dbReference type="InterPro" id="IPR029751">
    <property type="entry name" value="Ribosomal_L25_dom"/>
</dbReference>
<keyword evidence="2 5" id="KW-0694">RNA-binding</keyword>
<dbReference type="GO" id="GO:0006412">
    <property type="term" value="P:translation"/>
    <property type="evidence" value="ECO:0007669"/>
    <property type="project" value="UniProtKB-UniRule"/>
</dbReference>
<dbReference type="SUPFAM" id="SSF50715">
    <property type="entry name" value="Ribosomal protein L25-like"/>
    <property type="match status" value="1"/>
</dbReference>
<dbReference type="Gene3D" id="2.40.240.10">
    <property type="entry name" value="Ribosomal Protein L25, Chain P"/>
    <property type="match status" value="1"/>
</dbReference>
<evidence type="ECO:0000256" key="5">
    <source>
        <dbReference type="HAMAP-Rule" id="MF_01334"/>
    </source>
</evidence>
<feature type="region of interest" description="Disordered" evidence="6">
    <location>
        <begin position="181"/>
        <end position="203"/>
    </location>
</feature>
<comment type="caution">
    <text evidence="9">The sequence shown here is derived from an EMBL/GenBank/DDBJ whole genome shotgun (WGS) entry which is preliminary data.</text>
</comment>
<comment type="function">
    <text evidence="5">This is one of the proteins that binds to the 5S RNA in the ribosome where it forms part of the central protuberance.</text>
</comment>
<dbReference type="GO" id="GO:0022625">
    <property type="term" value="C:cytosolic large ribosomal subunit"/>
    <property type="evidence" value="ECO:0007669"/>
    <property type="project" value="TreeGrafter"/>
</dbReference>
<dbReference type="HAMAP" id="MF_01334">
    <property type="entry name" value="Ribosomal_bL25_CTC"/>
    <property type="match status" value="1"/>
</dbReference>
<dbReference type="Pfam" id="PF01386">
    <property type="entry name" value="Ribosomal_L25p"/>
    <property type="match status" value="1"/>
</dbReference>
<organism evidence="9 10">
    <name type="scientific">Vagococcus entomophilus</name>
    <dbReference type="NCBI Taxonomy" id="1160095"/>
    <lineage>
        <taxon>Bacteria</taxon>
        <taxon>Bacillati</taxon>
        <taxon>Bacillota</taxon>
        <taxon>Bacilli</taxon>
        <taxon>Lactobacillales</taxon>
        <taxon>Enterococcaceae</taxon>
        <taxon>Vagococcus</taxon>
    </lineage>
</organism>
<dbReference type="NCBIfam" id="TIGR00731">
    <property type="entry name" value="bL25_bact_ctc"/>
    <property type="match status" value="1"/>
</dbReference>
<evidence type="ECO:0000259" key="7">
    <source>
        <dbReference type="Pfam" id="PF01386"/>
    </source>
</evidence>
<comment type="subunit">
    <text evidence="5">Part of the 50S ribosomal subunit; part of the 5S rRNA/L5/L18/L25 subcomplex. Contacts the 5S rRNA. Binds to the 5S rRNA independently of L5 and L18.</text>
</comment>
<keyword evidence="1 5" id="KW-0699">rRNA-binding</keyword>
<accession>A0A430AGD6</accession>